<evidence type="ECO:0000313" key="1">
    <source>
        <dbReference type="EMBL" id="MDC1901375.1"/>
    </source>
</evidence>
<comment type="caution">
    <text evidence="1">The sequence shown here is derived from an EMBL/GenBank/DDBJ whole genome shotgun (WGS) entry which is preliminary data.</text>
</comment>
<feature type="non-terminal residue" evidence="1">
    <location>
        <position position="239"/>
    </location>
</feature>
<protein>
    <recommendedName>
        <fullName evidence="3">Bro-N domain-containing protein</fullName>
    </recommendedName>
</protein>
<proteinExistence type="predicted"/>
<accession>A0AAW6H1P2</accession>
<reference evidence="1" key="1">
    <citation type="submission" date="2022-10" db="EMBL/GenBank/DDBJ databases">
        <title>Human gut microbiome strain richness.</title>
        <authorList>
            <person name="Chen-Liaw A."/>
        </authorList>
    </citation>
    <scope>NUCLEOTIDE SEQUENCE</scope>
    <source>
        <strain evidence="1">1001713st1_F9_1001713B170221_170320</strain>
    </source>
</reference>
<gene>
    <name evidence="1" type="ORF">POZ10_12180</name>
</gene>
<evidence type="ECO:0000313" key="2">
    <source>
        <dbReference type="Proteomes" id="UP001222603"/>
    </source>
</evidence>
<dbReference type="AlphaFoldDB" id="A0AAW6H1P2"/>
<sequence>MKESNTQKELSRVPRTLSESSNTKVLEVLFDAGGTVMSDIIIYVASSQMKDLFGDRWFSINDFCEVMGYERTKLQRKLTEKQLDFLFSNQRPVYITEQNGQKIEHPIENTFEAALYRLGTSNLSVAYAMNGKTQYKFIQILDRFEIKDNFGTKKRTKRNYNVHLSKDLMNTLLTEYNLLELKDYRNLPNRKGYRKFYLNLAKMIYLIKYKIDQGQAPYFTVTVDQLAKEFDVTVKDNHD</sequence>
<name>A0AAW6H1P2_BACUN</name>
<evidence type="ECO:0008006" key="3">
    <source>
        <dbReference type="Google" id="ProtNLM"/>
    </source>
</evidence>
<dbReference type="Proteomes" id="UP001222603">
    <property type="component" value="Unassembled WGS sequence"/>
</dbReference>
<dbReference type="EMBL" id="JAQNSI010000347">
    <property type="protein sequence ID" value="MDC1901375.1"/>
    <property type="molecule type" value="Genomic_DNA"/>
</dbReference>
<organism evidence="1 2">
    <name type="scientific">Bacteroides uniformis</name>
    <dbReference type="NCBI Taxonomy" id="820"/>
    <lineage>
        <taxon>Bacteria</taxon>
        <taxon>Pseudomonadati</taxon>
        <taxon>Bacteroidota</taxon>
        <taxon>Bacteroidia</taxon>
        <taxon>Bacteroidales</taxon>
        <taxon>Bacteroidaceae</taxon>
        <taxon>Bacteroides</taxon>
    </lineage>
</organism>